<organism evidence="3 4">
    <name type="scientific">Megaselia scalaris</name>
    <name type="common">Humpbacked fly</name>
    <name type="synonym">Phora scalaris</name>
    <dbReference type="NCBI Taxonomy" id="36166"/>
    <lineage>
        <taxon>Eukaryota</taxon>
        <taxon>Metazoa</taxon>
        <taxon>Ecdysozoa</taxon>
        <taxon>Arthropoda</taxon>
        <taxon>Hexapoda</taxon>
        <taxon>Insecta</taxon>
        <taxon>Pterygota</taxon>
        <taxon>Neoptera</taxon>
        <taxon>Endopterygota</taxon>
        <taxon>Diptera</taxon>
        <taxon>Brachycera</taxon>
        <taxon>Muscomorpha</taxon>
        <taxon>Platypezoidea</taxon>
        <taxon>Phoridae</taxon>
        <taxon>Megaseliini</taxon>
        <taxon>Megaselia</taxon>
    </lineage>
</organism>
<keyword evidence="4" id="KW-1185">Reference proteome</keyword>
<comment type="subcellular location">
    <subcellularLocation>
        <location evidence="1">Endomembrane system</location>
        <topology evidence="1">Peripheral membrane protein</topology>
    </subcellularLocation>
</comment>
<dbReference type="AlphaFoldDB" id="T1GQ35"/>
<dbReference type="PANTHER" id="PTHR23157">
    <property type="entry name" value="GRIP AND COILED-COIL DOMAIN-CONTAINING PROTEIN 1"/>
    <property type="match status" value="1"/>
</dbReference>
<proteinExistence type="predicted"/>
<dbReference type="InterPro" id="IPR051952">
    <property type="entry name" value="Golgi-autophagy_related"/>
</dbReference>
<dbReference type="EMBL" id="CAQQ02016103">
    <property type="status" value="NOT_ANNOTATED_CDS"/>
    <property type="molecule type" value="Genomic_DNA"/>
</dbReference>
<protein>
    <submittedName>
        <fullName evidence="3">Uncharacterized protein</fullName>
    </submittedName>
</protein>
<evidence type="ECO:0000313" key="3">
    <source>
        <dbReference type="EnsemblMetazoa" id="MESCA005734-PA"/>
    </source>
</evidence>
<feature type="coiled-coil region" evidence="2">
    <location>
        <begin position="4"/>
        <end position="69"/>
    </location>
</feature>
<accession>T1GQ35</accession>
<dbReference type="GO" id="GO:0005794">
    <property type="term" value="C:Golgi apparatus"/>
    <property type="evidence" value="ECO:0007669"/>
    <property type="project" value="TreeGrafter"/>
</dbReference>
<dbReference type="Proteomes" id="UP000015102">
    <property type="component" value="Unassembled WGS sequence"/>
</dbReference>
<sequence length="209" mass="24572">MVMLRELQKLLSDERHLKESLEMQLNELKNQISSNSIHDDNYNQLLSELKEARSKIRKISMQKSEHSENTENDSILQQLQGELQNMKHQHSIALKHEQMKREKLAILHEDRVANLESRLAELSNTVGSYDRLRQQDQDNISKLKEKLSKLNMNQSEVIPDMKHEVDIPKIVEEIFKLKKIIQTENENLQNPFDLNNYKVAKCLPIIKII</sequence>
<evidence type="ECO:0000256" key="1">
    <source>
        <dbReference type="ARBA" id="ARBA00004184"/>
    </source>
</evidence>
<dbReference type="HOGENOM" id="CLU_1316744_0_0_1"/>
<evidence type="ECO:0000313" key="4">
    <source>
        <dbReference type="Proteomes" id="UP000015102"/>
    </source>
</evidence>
<reference evidence="4" key="1">
    <citation type="submission" date="2013-02" db="EMBL/GenBank/DDBJ databases">
        <authorList>
            <person name="Hughes D."/>
        </authorList>
    </citation>
    <scope>NUCLEOTIDE SEQUENCE</scope>
    <source>
        <strain>Durham</strain>
        <strain evidence="4">NC isolate 2 -- Noor lab</strain>
    </source>
</reference>
<reference evidence="3" key="2">
    <citation type="submission" date="2015-06" db="UniProtKB">
        <authorList>
            <consortium name="EnsemblMetazoa"/>
        </authorList>
    </citation>
    <scope>IDENTIFICATION</scope>
</reference>
<dbReference type="PANTHER" id="PTHR23157:SF25">
    <property type="entry name" value="GRIP AND COILED-COIL DOMAIN-CONTAINING PROTEIN 1"/>
    <property type="match status" value="1"/>
</dbReference>
<keyword evidence="2" id="KW-0175">Coiled coil</keyword>
<dbReference type="EnsemblMetazoa" id="MESCA005734-RA">
    <property type="protein sequence ID" value="MESCA005734-PA"/>
    <property type="gene ID" value="MESCA005734"/>
</dbReference>
<name>T1GQ35_MEGSC</name>
<evidence type="ECO:0000256" key="2">
    <source>
        <dbReference type="SAM" id="Coils"/>
    </source>
</evidence>
<dbReference type="STRING" id="36166.T1GQ35"/>
<feature type="coiled-coil region" evidence="2">
    <location>
        <begin position="105"/>
        <end position="153"/>
    </location>
</feature>